<reference evidence="2 3" key="1">
    <citation type="submission" date="2020-04" db="EMBL/GenBank/DDBJ databases">
        <authorList>
            <person name="Wallbank WR R."/>
            <person name="Pardo Diaz C."/>
            <person name="Kozak K."/>
            <person name="Martin S."/>
            <person name="Jiggins C."/>
            <person name="Moest M."/>
            <person name="Warren A I."/>
            <person name="Byers J.R.P. K."/>
            <person name="Montejo-Kovacevich G."/>
            <person name="Yen C E."/>
        </authorList>
    </citation>
    <scope>NUCLEOTIDE SEQUENCE [LARGE SCALE GENOMIC DNA]</scope>
</reference>
<dbReference type="EMBL" id="CADEBC010000539">
    <property type="protein sequence ID" value="CAB3249352.1"/>
    <property type="molecule type" value="Genomic_DNA"/>
</dbReference>
<organism evidence="2 3">
    <name type="scientific">Arctia plantaginis</name>
    <name type="common">Wood tiger moth</name>
    <name type="synonym">Phalaena plantaginis</name>
    <dbReference type="NCBI Taxonomy" id="874455"/>
    <lineage>
        <taxon>Eukaryota</taxon>
        <taxon>Metazoa</taxon>
        <taxon>Ecdysozoa</taxon>
        <taxon>Arthropoda</taxon>
        <taxon>Hexapoda</taxon>
        <taxon>Insecta</taxon>
        <taxon>Pterygota</taxon>
        <taxon>Neoptera</taxon>
        <taxon>Endopterygota</taxon>
        <taxon>Lepidoptera</taxon>
        <taxon>Glossata</taxon>
        <taxon>Ditrysia</taxon>
        <taxon>Noctuoidea</taxon>
        <taxon>Erebidae</taxon>
        <taxon>Arctiinae</taxon>
        <taxon>Arctia</taxon>
    </lineage>
</organism>
<proteinExistence type="predicted"/>
<gene>
    <name evidence="2" type="ORF">APLA_LOCUS12057</name>
</gene>
<protein>
    <recommendedName>
        <fullName evidence="1">FP protein C-terminal domain-containing protein</fullName>
    </recommendedName>
</protein>
<dbReference type="OrthoDB" id="5984028at2759"/>
<dbReference type="Proteomes" id="UP000494106">
    <property type="component" value="Unassembled WGS sequence"/>
</dbReference>
<feature type="domain" description="FP protein C-terminal" evidence="1">
    <location>
        <begin position="86"/>
        <end position="135"/>
    </location>
</feature>
<dbReference type="Pfam" id="PF25298">
    <property type="entry name" value="Baculo_FP_2nd"/>
    <property type="match status" value="1"/>
</dbReference>
<comment type="caution">
    <text evidence="2">The sequence shown here is derived from an EMBL/GenBank/DDBJ whole genome shotgun (WGS) entry which is preliminary data.</text>
</comment>
<name>A0A8S1AVP6_ARCPL</name>
<sequence>MVQLSKVIESPLTCDDIQCVTRVAKLSPNNDRPRAIVAKLRTPRLRDTFLAAVSKFNKAHGDDKLSSQHLGIGGPRVPVFVAEHLTPTAKKLHAAARVKAKELNYRYVWSRYGRIYVRRNEESQALLIKTTASLNLMH</sequence>
<evidence type="ECO:0000313" key="2">
    <source>
        <dbReference type="EMBL" id="CAB3249352.1"/>
    </source>
</evidence>
<keyword evidence="3" id="KW-1185">Reference proteome</keyword>
<dbReference type="InterPro" id="IPR057251">
    <property type="entry name" value="FP_C"/>
</dbReference>
<dbReference type="AlphaFoldDB" id="A0A8S1AVP6"/>
<evidence type="ECO:0000259" key="1">
    <source>
        <dbReference type="Pfam" id="PF25298"/>
    </source>
</evidence>
<evidence type="ECO:0000313" key="3">
    <source>
        <dbReference type="Proteomes" id="UP000494106"/>
    </source>
</evidence>
<accession>A0A8S1AVP6</accession>